<comment type="similarity">
    <text evidence="3 5">Belongs to the OCIAD1 family.</text>
</comment>
<accession>A0A8T0A637</accession>
<dbReference type="EMBL" id="JABFDY010000028">
    <property type="protein sequence ID" value="KAF7686660.1"/>
    <property type="molecule type" value="Genomic_DNA"/>
</dbReference>
<feature type="domain" description="OCIA" evidence="7">
    <location>
        <begin position="23"/>
        <end position="108"/>
    </location>
</feature>
<dbReference type="AlphaFoldDB" id="A0A8T0A637"/>
<dbReference type="PANTHER" id="PTHR13336:SF4">
    <property type="entry name" value="OCIA DOMAIN-CONTAINING PROTEIN 1"/>
    <property type="match status" value="1"/>
</dbReference>
<evidence type="ECO:0000259" key="7">
    <source>
        <dbReference type="Pfam" id="PF07051"/>
    </source>
</evidence>
<dbReference type="OrthoDB" id="6513616at2759"/>
<evidence type="ECO:0000256" key="6">
    <source>
        <dbReference type="SAM" id="MobiDB-lite"/>
    </source>
</evidence>
<comment type="caution">
    <text evidence="8">The sequence shown here is derived from an EMBL/GenBank/DDBJ whole genome shotgun (WGS) entry which is preliminary data.</text>
</comment>
<evidence type="ECO:0000256" key="5">
    <source>
        <dbReference type="RuleBase" id="RU369066"/>
    </source>
</evidence>
<reference evidence="8" key="1">
    <citation type="submission" date="2020-08" db="EMBL/GenBank/DDBJ databases">
        <title>Chromosome-level assembly of Southern catfish (Silurus meridionalis) provides insights into visual adaptation to the nocturnal and benthic lifestyles.</title>
        <authorList>
            <person name="Zhang Y."/>
            <person name="Wang D."/>
            <person name="Peng Z."/>
        </authorList>
    </citation>
    <scope>NUCLEOTIDE SEQUENCE</scope>
    <source>
        <strain evidence="8">SWU-2019-XX</strain>
        <tissue evidence="8">Muscle</tissue>
    </source>
</reference>
<comment type="function">
    <text evidence="5">Maintains stem cell potency. Increases STAT3 phosphorylation and controls ERK phosphorylation. May act as a scaffold, increasing STAT3 recruitment onto endosomes.</text>
</comment>
<feature type="region of interest" description="Disordered" evidence="6">
    <location>
        <begin position="1"/>
        <end position="26"/>
    </location>
</feature>
<evidence type="ECO:0000256" key="3">
    <source>
        <dbReference type="ARBA" id="ARBA00037952"/>
    </source>
</evidence>
<sequence>MAESSSDFTENSAETKPAVLGAEYTPTEEERRVFKQCDSESFWYRSVPFSVSGMAVTHILVTKGKLTASGRFGSLPKVLFAGMCGYFAGKLSYMKTCQQKFYNLENSPIAEALRQRHHHHHHHHQQQQQQLRPPQFAAPRSELSEDEEKPRFDVFHSESVSDSSYSPPDYSDSTHSSSEHHDFHTHAPRDEEEQEEVKRKPILYEQLRNKNRENYDITRNQKLDRDTPKKEVKKNKYGDMLDE</sequence>
<dbReference type="InterPro" id="IPR040187">
    <property type="entry name" value="OCAD1/2"/>
</dbReference>
<feature type="compositionally biased region" description="Basic and acidic residues" evidence="6">
    <location>
        <begin position="207"/>
        <end position="243"/>
    </location>
</feature>
<feature type="compositionally biased region" description="Low complexity" evidence="6">
    <location>
        <begin position="126"/>
        <end position="135"/>
    </location>
</feature>
<name>A0A8T0A637_SILME</name>
<feature type="compositionally biased region" description="Low complexity" evidence="6">
    <location>
        <begin position="157"/>
        <end position="176"/>
    </location>
</feature>
<dbReference type="Proteomes" id="UP000606274">
    <property type="component" value="Unassembled WGS sequence"/>
</dbReference>
<keyword evidence="9" id="KW-1185">Reference proteome</keyword>
<evidence type="ECO:0000313" key="9">
    <source>
        <dbReference type="Proteomes" id="UP000606274"/>
    </source>
</evidence>
<evidence type="ECO:0000313" key="8">
    <source>
        <dbReference type="EMBL" id="KAF7686660.1"/>
    </source>
</evidence>
<dbReference type="PANTHER" id="PTHR13336">
    <property type="entry name" value="OVARIAN CARCINOMA IMMUNOREACTIVE ANTIGEN"/>
    <property type="match status" value="1"/>
</dbReference>
<protein>
    <recommendedName>
        <fullName evidence="4 5">OCIA domain-containing protein 1</fullName>
    </recommendedName>
</protein>
<feature type="compositionally biased region" description="Basic and acidic residues" evidence="6">
    <location>
        <begin position="177"/>
        <end position="189"/>
    </location>
</feature>
<comment type="subcellular location">
    <subcellularLocation>
        <location evidence="1 5">Endosome</location>
    </subcellularLocation>
</comment>
<feature type="region of interest" description="Disordered" evidence="6">
    <location>
        <begin position="114"/>
        <end position="243"/>
    </location>
</feature>
<comment type="domain">
    <text evidence="5">The OCIA domain is necessary and sufficient for endosomal localization.</text>
</comment>
<feature type="compositionally biased region" description="Polar residues" evidence="6">
    <location>
        <begin position="1"/>
        <end position="14"/>
    </location>
</feature>
<proteinExistence type="inferred from homology"/>
<dbReference type="GO" id="GO:0005768">
    <property type="term" value="C:endosome"/>
    <property type="evidence" value="ECO:0007669"/>
    <property type="project" value="UniProtKB-SubCell"/>
</dbReference>
<comment type="subunit">
    <text evidence="5">Interacts with STAT3.</text>
</comment>
<feature type="compositionally biased region" description="Basic residues" evidence="6">
    <location>
        <begin position="115"/>
        <end position="125"/>
    </location>
</feature>
<dbReference type="InterPro" id="IPR009764">
    <property type="entry name" value="OCIA_dom"/>
</dbReference>
<keyword evidence="2 5" id="KW-0967">Endosome</keyword>
<dbReference type="GO" id="GO:2000736">
    <property type="term" value="P:regulation of stem cell differentiation"/>
    <property type="evidence" value="ECO:0007669"/>
    <property type="project" value="UniProtKB-UniRule"/>
</dbReference>
<evidence type="ECO:0000256" key="1">
    <source>
        <dbReference type="ARBA" id="ARBA00004177"/>
    </source>
</evidence>
<gene>
    <name evidence="8" type="ORF">HF521_015053</name>
</gene>
<dbReference type="Pfam" id="PF07051">
    <property type="entry name" value="OCIA"/>
    <property type="match status" value="1"/>
</dbReference>
<organism evidence="8 9">
    <name type="scientific">Silurus meridionalis</name>
    <name type="common">Southern catfish</name>
    <name type="synonym">Silurus soldatovi meridionalis</name>
    <dbReference type="NCBI Taxonomy" id="175797"/>
    <lineage>
        <taxon>Eukaryota</taxon>
        <taxon>Metazoa</taxon>
        <taxon>Chordata</taxon>
        <taxon>Craniata</taxon>
        <taxon>Vertebrata</taxon>
        <taxon>Euteleostomi</taxon>
        <taxon>Actinopterygii</taxon>
        <taxon>Neopterygii</taxon>
        <taxon>Teleostei</taxon>
        <taxon>Ostariophysi</taxon>
        <taxon>Siluriformes</taxon>
        <taxon>Siluridae</taxon>
        <taxon>Silurus</taxon>
    </lineage>
</organism>
<evidence type="ECO:0000256" key="2">
    <source>
        <dbReference type="ARBA" id="ARBA00022753"/>
    </source>
</evidence>
<evidence type="ECO:0000256" key="4">
    <source>
        <dbReference type="ARBA" id="ARBA00040877"/>
    </source>
</evidence>